<comment type="caution">
    <text evidence="1">The sequence shown here is derived from an EMBL/GenBank/DDBJ whole genome shotgun (WGS) entry which is preliminary data.</text>
</comment>
<organism evidence="1 2">
    <name type="scientific">Sinanodonta woodiana</name>
    <name type="common">Chinese pond mussel</name>
    <name type="synonym">Anodonta woodiana</name>
    <dbReference type="NCBI Taxonomy" id="1069815"/>
    <lineage>
        <taxon>Eukaryota</taxon>
        <taxon>Metazoa</taxon>
        <taxon>Spiralia</taxon>
        <taxon>Lophotrochozoa</taxon>
        <taxon>Mollusca</taxon>
        <taxon>Bivalvia</taxon>
        <taxon>Autobranchia</taxon>
        <taxon>Heteroconchia</taxon>
        <taxon>Palaeoheterodonta</taxon>
        <taxon>Unionida</taxon>
        <taxon>Unionoidea</taxon>
        <taxon>Unionidae</taxon>
        <taxon>Unioninae</taxon>
        <taxon>Sinanodonta</taxon>
    </lineage>
</organism>
<dbReference type="AlphaFoldDB" id="A0ABD3XXY5"/>
<name>A0ABD3XXY5_SINWO</name>
<reference evidence="1 2" key="1">
    <citation type="submission" date="2024-11" db="EMBL/GenBank/DDBJ databases">
        <title>Chromosome-level genome assembly of the freshwater bivalve Anodonta woodiana.</title>
        <authorList>
            <person name="Chen X."/>
        </authorList>
    </citation>
    <scope>NUCLEOTIDE SEQUENCE [LARGE SCALE GENOMIC DNA]</scope>
    <source>
        <strain evidence="1">MN2024</strain>
        <tissue evidence="1">Gills</tissue>
    </source>
</reference>
<accession>A0ABD3XXY5</accession>
<evidence type="ECO:0000313" key="1">
    <source>
        <dbReference type="EMBL" id="KAL3890446.1"/>
    </source>
</evidence>
<sequence length="72" mass="8397">MEYSARYSMHEIELFGALVMFVRVGHPYTSDWLPYPSSVAEIYQSTQVVSSYHPAECSFWLTNGFYSYSRIL</sequence>
<dbReference type="Proteomes" id="UP001634394">
    <property type="component" value="Unassembled WGS sequence"/>
</dbReference>
<evidence type="ECO:0000313" key="2">
    <source>
        <dbReference type="Proteomes" id="UP001634394"/>
    </source>
</evidence>
<gene>
    <name evidence="1" type="ORF">ACJMK2_002728</name>
</gene>
<protein>
    <submittedName>
        <fullName evidence="1">Uncharacterized protein</fullName>
    </submittedName>
</protein>
<dbReference type="EMBL" id="JBJQND010000001">
    <property type="protein sequence ID" value="KAL3890446.1"/>
    <property type="molecule type" value="Genomic_DNA"/>
</dbReference>
<proteinExistence type="predicted"/>
<keyword evidence="2" id="KW-1185">Reference proteome</keyword>